<dbReference type="GO" id="GO:0016747">
    <property type="term" value="F:acyltransferase activity, transferring groups other than amino-acyl groups"/>
    <property type="evidence" value="ECO:0007669"/>
    <property type="project" value="InterPro"/>
</dbReference>
<keyword evidence="4" id="KW-1185">Reference proteome</keyword>
<comment type="caution">
    <text evidence="3">The sequence shown here is derived from an EMBL/GenBank/DDBJ whole genome shotgun (WGS) entry which is preliminary data.</text>
</comment>
<protein>
    <submittedName>
        <fullName evidence="3">Acyltransferase</fullName>
    </submittedName>
</protein>
<feature type="transmembrane region" description="Helical" evidence="1">
    <location>
        <begin position="133"/>
        <end position="153"/>
    </location>
</feature>
<organism evidence="3 4">
    <name type="scientific">Plantimonas leprariae</name>
    <dbReference type="NCBI Taxonomy" id="2615207"/>
    <lineage>
        <taxon>Bacteria</taxon>
        <taxon>Pseudomonadati</taxon>
        <taxon>Pseudomonadota</taxon>
        <taxon>Alphaproteobacteria</taxon>
        <taxon>Hyphomicrobiales</taxon>
        <taxon>Aurantimonadaceae</taxon>
        <taxon>Plantimonas</taxon>
    </lineage>
</organism>
<dbReference type="GO" id="GO:0016020">
    <property type="term" value="C:membrane"/>
    <property type="evidence" value="ECO:0007669"/>
    <property type="project" value="TreeGrafter"/>
</dbReference>
<feature type="transmembrane region" description="Helical" evidence="1">
    <location>
        <begin position="45"/>
        <end position="63"/>
    </location>
</feature>
<reference evidence="3 4" key="1">
    <citation type="submission" date="2019-09" db="EMBL/GenBank/DDBJ databases">
        <title>YIM 132180 draft genome.</title>
        <authorList>
            <person name="Zhang K."/>
        </authorList>
    </citation>
    <scope>NUCLEOTIDE SEQUENCE [LARGE SCALE GENOMIC DNA]</scope>
    <source>
        <strain evidence="3 4">YIM 132180</strain>
    </source>
</reference>
<feature type="domain" description="Acyltransferase 3" evidence="2">
    <location>
        <begin position="8"/>
        <end position="337"/>
    </location>
</feature>
<gene>
    <name evidence="3" type="ORF">F6X38_12605</name>
</gene>
<feature type="transmembrane region" description="Helical" evidence="1">
    <location>
        <begin position="200"/>
        <end position="216"/>
    </location>
</feature>
<dbReference type="InterPro" id="IPR002656">
    <property type="entry name" value="Acyl_transf_3_dom"/>
</dbReference>
<feature type="transmembrane region" description="Helical" evidence="1">
    <location>
        <begin position="228"/>
        <end position="246"/>
    </location>
</feature>
<feature type="transmembrane region" description="Helical" evidence="1">
    <location>
        <begin position="84"/>
        <end position="100"/>
    </location>
</feature>
<evidence type="ECO:0000256" key="1">
    <source>
        <dbReference type="SAM" id="Phobius"/>
    </source>
</evidence>
<name>A0A7V7PP30_9HYPH</name>
<dbReference type="GO" id="GO:0000271">
    <property type="term" value="P:polysaccharide biosynthetic process"/>
    <property type="evidence" value="ECO:0007669"/>
    <property type="project" value="TreeGrafter"/>
</dbReference>
<keyword evidence="1" id="KW-0472">Membrane</keyword>
<feature type="transmembrane region" description="Helical" evidence="1">
    <location>
        <begin position="316"/>
        <end position="336"/>
    </location>
</feature>
<dbReference type="EMBL" id="VZDO01000009">
    <property type="protein sequence ID" value="KAB0679655.1"/>
    <property type="molecule type" value="Genomic_DNA"/>
</dbReference>
<dbReference type="PANTHER" id="PTHR23028:SF131">
    <property type="entry name" value="BLR2367 PROTEIN"/>
    <property type="match status" value="1"/>
</dbReference>
<proteinExistence type="predicted"/>
<dbReference type="Pfam" id="PF01757">
    <property type="entry name" value="Acyl_transf_3"/>
    <property type="match status" value="1"/>
</dbReference>
<dbReference type="AlphaFoldDB" id="A0A7V7PP30"/>
<feature type="transmembrane region" description="Helical" evidence="1">
    <location>
        <begin position="289"/>
        <end position="310"/>
    </location>
</feature>
<evidence type="ECO:0000259" key="2">
    <source>
        <dbReference type="Pfam" id="PF01757"/>
    </source>
</evidence>
<evidence type="ECO:0000313" key="3">
    <source>
        <dbReference type="EMBL" id="KAB0679655.1"/>
    </source>
</evidence>
<keyword evidence="3" id="KW-0808">Transferase</keyword>
<accession>A0A7V7PP30</accession>
<evidence type="ECO:0000313" key="4">
    <source>
        <dbReference type="Proteomes" id="UP000432089"/>
    </source>
</evidence>
<dbReference type="InterPro" id="IPR050879">
    <property type="entry name" value="Acyltransferase_3"/>
</dbReference>
<dbReference type="Proteomes" id="UP000432089">
    <property type="component" value="Unassembled WGS sequence"/>
</dbReference>
<dbReference type="PANTHER" id="PTHR23028">
    <property type="entry name" value="ACETYLTRANSFERASE"/>
    <property type="match status" value="1"/>
</dbReference>
<feature type="transmembrane region" description="Helical" evidence="1">
    <location>
        <begin position="7"/>
        <end position="25"/>
    </location>
</feature>
<feature type="transmembrane region" description="Helical" evidence="1">
    <location>
        <begin position="165"/>
        <end position="188"/>
    </location>
</feature>
<keyword evidence="1" id="KW-0812">Transmembrane</keyword>
<keyword evidence="1" id="KW-1133">Transmembrane helix</keyword>
<keyword evidence="3" id="KW-0012">Acyltransferase</keyword>
<sequence length="370" mass="39226">MAREELRALTGIRGIAAVAVVLYHVGEAVEQRFGIPAPAPFRHGYIAVDLFFVLSGFIIAYNYMNLFSGGFDLRSYATFIGKRVARLYPLYLVLTLVYFVKNAIRGPGAAGSAASAGDWAANLTMTHSWGFDAPRFLGVSWSISTEFLVYFLFPAMALALARSRLAAPLLAVLAVASIAMVALSGAGINGPLDVVREGSPLPAVRCFGGFVLGVLAHRFRPKRAGRAALRADIALFVAGITAIVLVEEGLDAAAVCLFPLVVALLADGGRLGDTLFAGRPVHRLGEWSYAVYLAHFLCINPALGLAGRIAGSRANVLEVSAIVLTLVPVVALSALLHRRIEVPGRRLFLLVLPPMPTARHPSPTAGAGES</sequence>
<feature type="transmembrane region" description="Helical" evidence="1">
    <location>
        <begin position="252"/>
        <end position="269"/>
    </location>
</feature>